<proteinExistence type="predicted"/>
<accession>A0A024HK76</accession>
<keyword evidence="4" id="KW-1185">Reference proteome</keyword>
<feature type="region of interest" description="Disordered" evidence="1">
    <location>
        <begin position="390"/>
        <end position="417"/>
    </location>
</feature>
<dbReference type="KEGG" id="pkc:PKB_3942"/>
<feature type="domain" description="Flagellar hook-length control protein-like C-terminal" evidence="2">
    <location>
        <begin position="308"/>
        <end position="386"/>
    </location>
</feature>
<protein>
    <submittedName>
        <fullName evidence="3">Putative flagellar hook-length control protein FliK</fullName>
    </submittedName>
</protein>
<feature type="compositionally biased region" description="Low complexity" evidence="1">
    <location>
        <begin position="117"/>
        <end position="141"/>
    </location>
</feature>
<dbReference type="PANTHER" id="PTHR37533:SF2">
    <property type="entry name" value="FLAGELLAR HOOK-LENGTH CONTROL PROTEIN"/>
    <property type="match status" value="1"/>
</dbReference>
<organism evidence="3 4">
    <name type="scientific">Pseudomonas knackmussii (strain DSM 6978 / CCUG 54928 / LMG 23759 / B13)</name>
    <dbReference type="NCBI Taxonomy" id="1301098"/>
    <lineage>
        <taxon>Bacteria</taxon>
        <taxon>Pseudomonadati</taxon>
        <taxon>Pseudomonadota</taxon>
        <taxon>Gammaproteobacteria</taxon>
        <taxon>Pseudomonadales</taxon>
        <taxon>Pseudomonadaceae</taxon>
        <taxon>Pseudomonas</taxon>
    </lineage>
</organism>
<feature type="region of interest" description="Disordered" evidence="1">
    <location>
        <begin position="192"/>
        <end position="211"/>
    </location>
</feature>
<keyword evidence="3" id="KW-0969">Cilium</keyword>
<name>A0A024HK76_PSEKB</name>
<dbReference type="InterPro" id="IPR038610">
    <property type="entry name" value="FliK-like_C_sf"/>
</dbReference>
<reference evidence="3 4" key="1">
    <citation type="submission" date="2013-03" db="EMBL/GenBank/DDBJ databases">
        <authorList>
            <person name="Linke B."/>
        </authorList>
    </citation>
    <scope>NUCLEOTIDE SEQUENCE [LARGE SCALE GENOMIC DNA]</scope>
    <source>
        <strain evidence="3 4">B13</strain>
    </source>
</reference>
<sequence length="440" mass="45587">MAVAPDILLSPPSAPSARTTASRAAQDSTATTNDKGSSFADVYAQENRAAPPERPAAHARPSRDKAKAADDSSSDDSAKAADSGSDQPKVADDGKALPADAQDKTASGDDKPDEASLDPLLALGLGAQLPAPATPDATPLAGQAQLNAANSDGDLQKLNQAQGVNLLPGADATAATDSASVAQNLQAQLQGQAKVDTDVKGAGTDKAEDGKGKFDMQSLLAGLTGQAAKTEDNKVADGDLQALTAQLPENARETKTETNKDAFAGKLEALTQALNGTPQALTARPVNPQVPGQPVAMQQNGWTDQVVDRVMWMSSQNLKSADIQMEPADLGRLEVRIHMTSDQTQVTFASANAGVREALDSQQHRLRDLFNQQGMTQVNVNVSDQSLARGWQGQQQGGGNGRGGSSTASTEGDDEPMLSGVSEIRARPQLGGLGMVDYYA</sequence>
<keyword evidence="3" id="KW-0282">Flagellum</keyword>
<feature type="compositionally biased region" description="Basic and acidic residues" evidence="1">
    <location>
        <begin position="61"/>
        <end position="70"/>
    </location>
</feature>
<dbReference type="InterPro" id="IPR052563">
    <property type="entry name" value="FliK"/>
</dbReference>
<keyword evidence="3" id="KW-0966">Cell projection</keyword>
<dbReference type="AlphaFoldDB" id="A0A024HK76"/>
<feature type="compositionally biased region" description="Gly residues" evidence="1">
    <location>
        <begin position="395"/>
        <end position="404"/>
    </location>
</feature>
<gene>
    <name evidence="3" type="ORF">PKB_3942</name>
</gene>
<dbReference type="STRING" id="1301098.PKB_3942"/>
<dbReference type="eggNOG" id="COG3144">
    <property type="taxonomic scope" value="Bacteria"/>
</dbReference>
<dbReference type="RefSeq" id="WP_043253648.1">
    <property type="nucleotide sequence ID" value="NZ_HG322950.1"/>
</dbReference>
<dbReference type="HOGENOM" id="CLU_053518_0_0_6"/>
<dbReference type="EMBL" id="HG322950">
    <property type="protein sequence ID" value="CDF85271.1"/>
    <property type="molecule type" value="Genomic_DNA"/>
</dbReference>
<reference evidence="3 4" key="2">
    <citation type="submission" date="2014-05" db="EMBL/GenBank/DDBJ databases">
        <title>Genome sequence of the 3-chlorobenzoate degrading bacterium Pseudomonas knackmussii B13 shows multiple evidence for horizontal gene transfer.</title>
        <authorList>
            <person name="Miyazaki R."/>
            <person name="Bertelli C."/>
            <person name="Falquet L."/>
            <person name="Robinson-Rechavi M."/>
            <person name="Gharib W."/>
            <person name="Roy S."/>
            <person name="Van der Meer J.R."/>
        </authorList>
    </citation>
    <scope>NUCLEOTIDE SEQUENCE [LARGE SCALE GENOMIC DNA]</scope>
    <source>
        <strain evidence="3 4">B13</strain>
    </source>
</reference>
<dbReference type="Pfam" id="PF02120">
    <property type="entry name" value="Flg_hook"/>
    <property type="match status" value="1"/>
</dbReference>
<evidence type="ECO:0000259" key="2">
    <source>
        <dbReference type="Pfam" id="PF02120"/>
    </source>
</evidence>
<dbReference type="CDD" id="cd17470">
    <property type="entry name" value="T3SS_Flik_C"/>
    <property type="match status" value="1"/>
</dbReference>
<feature type="region of interest" description="Disordered" evidence="1">
    <location>
        <begin position="1"/>
        <end position="142"/>
    </location>
</feature>
<feature type="compositionally biased region" description="Low complexity" evidence="1">
    <location>
        <begin position="15"/>
        <end position="32"/>
    </location>
</feature>
<feature type="compositionally biased region" description="Basic and acidic residues" evidence="1">
    <location>
        <begin position="195"/>
        <end position="211"/>
    </location>
</feature>
<evidence type="ECO:0000313" key="4">
    <source>
        <dbReference type="Proteomes" id="UP000025241"/>
    </source>
</evidence>
<dbReference type="Gene3D" id="3.30.750.140">
    <property type="match status" value="1"/>
</dbReference>
<evidence type="ECO:0000313" key="3">
    <source>
        <dbReference type="EMBL" id="CDF85271.1"/>
    </source>
</evidence>
<dbReference type="Proteomes" id="UP000025241">
    <property type="component" value="Chromosome I"/>
</dbReference>
<feature type="compositionally biased region" description="Basic and acidic residues" evidence="1">
    <location>
        <begin position="89"/>
        <end position="114"/>
    </location>
</feature>
<dbReference type="PATRIC" id="fig|1301098.3.peg.3946"/>
<dbReference type="PANTHER" id="PTHR37533">
    <property type="entry name" value="FLAGELLAR HOOK-LENGTH CONTROL PROTEIN"/>
    <property type="match status" value="1"/>
</dbReference>
<evidence type="ECO:0000256" key="1">
    <source>
        <dbReference type="SAM" id="MobiDB-lite"/>
    </source>
</evidence>
<dbReference type="InterPro" id="IPR021136">
    <property type="entry name" value="Flagellar_hook_control-like_C"/>
</dbReference>
<dbReference type="OrthoDB" id="1792985at2"/>